<dbReference type="InterPro" id="IPR052913">
    <property type="entry name" value="Glycopeptide_resist_protein"/>
</dbReference>
<dbReference type="Proteomes" id="UP000178908">
    <property type="component" value="Unassembled WGS sequence"/>
</dbReference>
<evidence type="ECO:0000256" key="1">
    <source>
        <dbReference type="SAM" id="Phobius"/>
    </source>
</evidence>
<sequence length="389" mass="43180">MPVNLKSIIHILTPALIILGVFYVGAVLYPLISVSPQNKFATITVKEFGPSIQQGVQKDLIVATGKRNEIIESEELKKWVEPYRRDYSGKQDFRISTAMIIDYLESLAPSLNREPIDAKLEFHNSRADIFTPSASGKMLNIDSSSAIVASAILNNKPSVSLEFDTIEPQITLDKINNLGINTLLGLGESDYGKSSSSRIFNIKLGMTKFNGIILKPGEEFSFNKFLGEVDEKSGYRAELVIKGGALVSEYGGGLCQVATTFFRAAILSGLPIIERKPHSFSVQYYNPQGFDATIYPGITDLRFSNNTPAHILIQTRVIGSKLMVEVYGSSDGRKVEMDGPYQYDKKVSGAMKAYFTRKIYQNNALIEERRFDSVYKAPPAHPVERNPLE</sequence>
<organism evidence="3 4">
    <name type="scientific">Candidatus Yanofskybacteria bacterium RIFCSPHIGHO2_02_FULL_39_10</name>
    <dbReference type="NCBI Taxonomy" id="1802674"/>
    <lineage>
        <taxon>Bacteria</taxon>
        <taxon>Candidatus Yanofskyibacteriota</taxon>
    </lineage>
</organism>
<reference evidence="3 4" key="1">
    <citation type="journal article" date="2016" name="Nat. Commun.">
        <title>Thousands of microbial genomes shed light on interconnected biogeochemical processes in an aquifer system.</title>
        <authorList>
            <person name="Anantharaman K."/>
            <person name="Brown C.T."/>
            <person name="Hug L.A."/>
            <person name="Sharon I."/>
            <person name="Castelle C.J."/>
            <person name="Probst A.J."/>
            <person name="Thomas B.C."/>
            <person name="Singh A."/>
            <person name="Wilkins M.J."/>
            <person name="Karaoz U."/>
            <person name="Brodie E.L."/>
            <person name="Williams K.H."/>
            <person name="Hubbard S.S."/>
            <person name="Banfield J.F."/>
        </authorList>
    </citation>
    <scope>NUCLEOTIDE SEQUENCE [LARGE SCALE GENOMIC DNA]</scope>
</reference>
<accession>A0A1F8F6L9</accession>
<dbReference type="AlphaFoldDB" id="A0A1F8F6L9"/>
<dbReference type="InterPro" id="IPR007391">
    <property type="entry name" value="Vancomycin_resist_VanW"/>
</dbReference>
<feature type="transmembrane region" description="Helical" evidence="1">
    <location>
        <begin position="12"/>
        <end position="32"/>
    </location>
</feature>
<keyword evidence="1" id="KW-0472">Membrane</keyword>
<evidence type="ECO:0000313" key="3">
    <source>
        <dbReference type="EMBL" id="OGN08791.1"/>
    </source>
</evidence>
<proteinExistence type="predicted"/>
<dbReference type="Pfam" id="PF12229">
    <property type="entry name" value="PG_binding_4"/>
    <property type="match status" value="1"/>
</dbReference>
<dbReference type="InterPro" id="IPR022029">
    <property type="entry name" value="YoaR-like_PG-bd"/>
</dbReference>
<comment type="caution">
    <text evidence="3">The sequence shown here is derived from an EMBL/GenBank/DDBJ whole genome shotgun (WGS) entry which is preliminary data.</text>
</comment>
<dbReference type="PANTHER" id="PTHR35788:SF1">
    <property type="entry name" value="EXPORTED PROTEIN"/>
    <property type="match status" value="1"/>
</dbReference>
<dbReference type="Pfam" id="PF04294">
    <property type="entry name" value="VanW"/>
    <property type="match status" value="1"/>
</dbReference>
<evidence type="ECO:0000259" key="2">
    <source>
        <dbReference type="Pfam" id="PF12229"/>
    </source>
</evidence>
<name>A0A1F8F6L9_9BACT</name>
<evidence type="ECO:0000313" key="4">
    <source>
        <dbReference type="Proteomes" id="UP000178908"/>
    </source>
</evidence>
<keyword evidence="1" id="KW-0812">Transmembrane</keyword>
<feature type="domain" description="YoaR-like putative peptidoglycan binding" evidence="2">
    <location>
        <begin position="92"/>
        <end position="157"/>
    </location>
</feature>
<dbReference type="PANTHER" id="PTHR35788">
    <property type="entry name" value="EXPORTED PROTEIN-RELATED"/>
    <property type="match status" value="1"/>
</dbReference>
<dbReference type="EMBL" id="MGJO01000040">
    <property type="protein sequence ID" value="OGN08791.1"/>
    <property type="molecule type" value="Genomic_DNA"/>
</dbReference>
<keyword evidence="1" id="KW-1133">Transmembrane helix</keyword>
<gene>
    <name evidence="3" type="ORF">A3C61_03005</name>
</gene>
<protein>
    <recommendedName>
        <fullName evidence="2">YoaR-like putative peptidoglycan binding domain-containing protein</fullName>
    </recommendedName>
</protein>